<evidence type="ECO:0000256" key="1">
    <source>
        <dbReference type="ARBA" id="ARBA00022679"/>
    </source>
</evidence>
<dbReference type="Gene3D" id="3.40.50.300">
    <property type="entry name" value="P-loop containing nucleotide triphosphate hydrolases"/>
    <property type="match status" value="1"/>
</dbReference>
<dbReference type="GO" id="GO:0008476">
    <property type="term" value="F:protein-tyrosine sulfotransferase activity"/>
    <property type="evidence" value="ECO:0007669"/>
    <property type="project" value="InterPro"/>
</dbReference>
<organism evidence="2 3">
    <name type="scientific">Gracilimonas sediminicola</name>
    <dbReference type="NCBI Taxonomy" id="2952158"/>
    <lineage>
        <taxon>Bacteria</taxon>
        <taxon>Pseudomonadati</taxon>
        <taxon>Balneolota</taxon>
        <taxon>Balneolia</taxon>
        <taxon>Balneolales</taxon>
        <taxon>Balneolaceae</taxon>
        <taxon>Gracilimonas</taxon>
    </lineage>
</organism>
<dbReference type="RefSeq" id="WP_255135169.1">
    <property type="nucleotide sequence ID" value="NZ_JANDBC010000002.1"/>
</dbReference>
<sequence length="281" mass="32978">MKDYSGKNIFLIGPARSGTKIIRDVIASHPEINKVPYDINYIWKYGNYNKEGDVLTTKDYDSKINTYIKEYLEKFRSGNNYLIEKTVGNTVRVPYIYKNFPEAKFIFLFRNGLDTIESVIRQWDKVPGKKYLFEKAKTVPVDILLRYGFSYITRYLKGQNNDNYYWGVDVPDLNELSENEKLEVKVATQWKYCVDSMLLAYDQIPVGQKTVVTYENIVEKPSDEFLKILTFINEDFNKDKINYEKITDKNKGKYKGTFTKEQIELISDIIKDSQHKITEIS</sequence>
<dbReference type="PANTHER" id="PTHR12788">
    <property type="entry name" value="PROTEIN-TYROSINE SULFOTRANSFERASE 2"/>
    <property type="match status" value="1"/>
</dbReference>
<dbReference type="InterPro" id="IPR026634">
    <property type="entry name" value="TPST-like"/>
</dbReference>
<reference evidence="2" key="1">
    <citation type="submission" date="2022-06" db="EMBL/GenBank/DDBJ databases">
        <title>Gracilimonas sp. CAU 1638 isolated from sea sediment.</title>
        <authorList>
            <person name="Kim W."/>
        </authorList>
    </citation>
    <scope>NUCLEOTIDE SEQUENCE</scope>
    <source>
        <strain evidence="2">CAU 1638</strain>
    </source>
</reference>
<dbReference type="SUPFAM" id="SSF52540">
    <property type="entry name" value="P-loop containing nucleoside triphosphate hydrolases"/>
    <property type="match status" value="1"/>
</dbReference>
<dbReference type="AlphaFoldDB" id="A0A9X2RHG2"/>
<proteinExistence type="predicted"/>
<name>A0A9X2RHG2_9BACT</name>
<dbReference type="PANTHER" id="PTHR12788:SF10">
    <property type="entry name" value="PROTEIN-TYROSINE SULFOTRANSFERASE"/>
    <property type="match status" value="1"/>
</dbReference>
<accession>A0A9X2RHG2</accession>
<keyword evidence="1" id="KW-0808">Transferase</keyword>
<gene>
    <name evidence="2" type="ORF">NM125_11940</name>
</gene>
<evidence type="ECO:0000313" key="2">
    <source>
        <dbReference type="EMBL" id="MCP9292288.1"/>
    </source>
</evidence>
<dbReference type="Pfam" id="PF13469">
    <property type="entry name" value="Sulfotransfer_3"/>
    <property type="match status" value="1"/>
</dbReference>
<comment type="caution">
    <text evidence="2">The sequence shown here is derived from an EMBL/GenBank/DDBJ whole genome shotgun (WGS) entry which is preliminary data.</text>
</comment>
<dbReference type="Proteomes" id="UP001139125">
    <property type="component" value="Unassembled WGS sequence"/>
</dbReference>
<keyword evidence="3" id="KW-1185">Reference proteome</keyword>
<dbReference type="EMBL" id="JANDBC010000002">
    <property type="protein sequence ID" value="MCP9292288.1"/>
    <property type="molecule type" value="Genomic_DNA"/>
</dbReference>
<evidence type="ECO:0000313" key="3">
    <source>
        <dbReference type="Proteomes" id="UP001139125"/>
    </source>
</evidence>
<dbReference type="InterPro" id="IPR027417">
    <property type="entry name" value="P-loop_NTPase"/>
</dbReference>
<protein>
    <submittedName>
        <fullName evidence="2">Sulfotransferase</fullName>
    </submittedName>
</protein>